<dbReference type="CDD" id="cd00093">
    <property type="entry name" value="HTH_XRE"/>
    <property type="match status" value="1"/>
</dbReference>
<dbReference type="OrthoDB" id="5957901at2"/>
<protein>
    <submittedName>
        <fullName evidence="3">Helix-turn-helix transcriptional regulator</fullName>
    </submittedName>
</protein>
<dbReference type="KEGG" id="tvl:FAZ95_17650"/>
<dbReference type="InterPro" id="IPR001387">
    <property type="entry name" value="Cro/C1-type_HTH"/>
</dbReference>
<sequence>MDYPIKTLSQLRPILQGFRKAAGLTQAAMASQLGITQQSYAQLEANPAAASMERLFKVMRMLDVEMRLAHEDLPASKAAPAGTKNDSKQSGTAESSSSARKTPDTNRLRRGGAAPKKREDW</sequence>
<dbReference type="Pfam" id="PF01381">
    <property type="entry name" value="HTH_3"/>
    <property type="match status" value="1"/>
</dbReference>
<dbReference type="Proteomes" id="UP000298656">
    <property type="component" value="Chromosome 1"/>
</dbReference>
<dbReference type="EMBL" id="CP040077">
    <property type="protein sequence ID" value="QCP50815.1"/>
    <property type="molecule type" value="Genomic_DNA"/>
</dbReference>
<dbReference type="GO" id="GO:0003677">
    <property type="term" value="F:DNA binding"/>
    <property type="evidence" value="ECO:0007669"/>
    <property type="project" value="InterPro"/>
</dbReference>
<dbReference type="RefSeq" id="WP_137333625.1">
    <property type="nucleotide sequence ID" value="NZ_CP040077.1"/>
</dbReference>
<evidence type="ECO:0000259" key="2">
    <source>
        <dbReference type="PROSITE" id="PS50943"/>
    </source>
</evidence>
<proteinExistence type="predicted"/>
<feature type="compositionally biased region" description="Polar residues" evidence="1">
    <location>
        <begin position="88"/>
        <end position="100"/>
    </location>
</feature>
<feature type="region of interest" description="Disordered" evidence="1">
    <location>
        <begin position="73"/>
        <end position="121"/>
    </location>
</feature>
<dbReference type="PROSITE" id="PS50943">
    <property type="entry name" value="HTH_CROC1"/>
    <property type="match status" value="1"/>
</dbReference>
<dbReference type="Gene3D" id="1.10.260.40">
    <property type="entry name" value="lambda repressor-like DNA-binding domains"/>
    <property type="match status" value="1"/>
</dbReference>
<evidence type="ECO:0000313" key="4">
    <source>
        <dbReference type="Proteomes" id="UP000298656"/>
    </source>
</evidence>
<organism evidence="3 4">
    <name type="scientific">Trinickia violacea</name>
    <dbReference type="NCBI Taxonomy" id="2571746"/>
    <lineage>
        <taxon>Bacteria</taxon>
        <taxon>Pseudomonadati</taxon>
        <taxon>Pseudomonadota</taxon>
        <taxon>Betaproteobacteria</taxon>
        <taxon>Burkholderiales</taxon>
        <taxon>Burkholderiaceae</taxon>
        <taxon>Trinickia</taxon>
    </lineage>
</organism>
<gene>
    <name evidence="3" type="ORF">FAZ95_17650</name>
</gene>
<evidence type="ECO:0000256" key="1">
    <source>
        <dbReference type="SAM" id="MobiDB-lite"/>
    </source>
</evidence>
<dbReference type="SUPFAM" id="SSF47413">
    <property type="entry name" value="lambda repressor-like DNA-binding domains"/>
    <property type="match status" value="1"/>
</dbReference>
<dbReference type="AlphaFoldDB" id="A0A4P8IST3"/>
<dbReference type="SMART" id="SM00530">
    <property type="entry name" value="HTH_XRE"/>
    <property type="match status" value="1"/>
</dbReference>
<evidence type="ECO:0000313" key="3">
    <source>
        <dbReference type="EMBL" id="QCP50815.1"/>
    </source>
</evidence>
<accession>A0A4P8IST3</accession>
<keyword evidence="4" id="KW-1185">Reference proteome</keyword>
<dbReference type="InterPro" id="IPR010982">
    <property type="entry name" value="Lambda_DNA-bd_dom_sf"/>
</dbReference>
<name>A0A4P8IST3_9BURK</name>
<feature type="domain" description="HTH cro/C1-type" evidence="2">
    <location>
        <begin position="15"/>
        <end position="69"/>
    </location>
</feature>
<reference evidence="3 4" key="1">
    <citation type="submission" date="2019-05" db="EMBL/GenBank/DDBJ databases">
        <title>Burkholderia sp. DHOD12, isolated from subtropical forest soil.</title>
        <authorList>
            <person name="Gao Z.-H."/>
            <person name="Qiu L.-H."/>
        </authorList>
    </citation>
    <scope>NUCLEOTIDE SEQUENCE [LARGE SCALE GENOMIC DNA]</scope>
    <source>
        <strain evidence="3 4">DHOD12</strain>
    </source>
</reference>